<dbReference type="Pfam" id="PF13518">
    <property type="entry name" value="HTH_28"/>
    <property type="match status" value="1"/>
</dbReference>
<feature type="compositionally biased region" description="Basic residues" evidence="1">
    <location>
        <begin position="64"/>
        <end position="77"/>
    </location>
</feature>
<keyword evidence="4" id="KW-1185">Reference proteome</keyword>
<gene>
    <name evidence="3" type="ORF">DEF24_02085</name>
</gene>
<feature type="domain" description="Insertion element IS150 protein InsJ-like helix-turn-helix" evidence="2">
    <location>
        <begin position="18"/>
        <end position="68"/>
    </location>
</feature>
<dbReference type="EMBL" id="QEIN01000009">
    <property type="protein sequence ID" value="RCV62148.1"/>
    <property type="molecule type" value="Genomic_DNA"/>
</dbReference>
<sequence>MAGVLVAKWTKKSYPFEFKVEAVRRALAGEPKADLARELGLSSPKLLEVWARTYRNEGENGLRPKPRGTRPRPRLRLRSPSWSGRAARTSSCAPRTPTWEKCGP</sequence>
<dbReference type="Proteomes" id="UP000253318">
    <property type="component" value="Unassembled WGS sequence"/>
</dbReference>
<proteinExistence type="predicted"/>
<evidence type="ECO:0000313" key="4">
    <source>
        <dbReference type="Proteomes" id="UP000253318"/>
    </source>
</evidence>
<evidence type="ECO:0000313" key="3">
    <source>
        <dbReference type="EMBL" id="RCV62148.1"/>
    </source>
</evidence>
<name>A0A368TAU7_9ACTN</name>
<evidence type="ECO:0000259" key="2">
    <source>
        <dbReference type="Pfam" id="PF13518"/>
    </source>
</evidence>
<evidence type="ECO:0000256" key="1">
    <source>
        <dbReference type="SAM" id="MobiDB-lite"/>
    </source>
</evidence>
<dbReference type="OrthoDB" id="3267704at2"/>
<organism evidence="3 4">
    <name type="scientific">Marinitenerispora sediminis</name>
    <dbReference type="NCBI Taxonomy" id="1931232"/>
    <lineage>
        <taxon>Bacteria</taxon>
        <taxon>Bacillati</taxon>
        <taxon>Actinomycetota</taxon>
        <taxon>Actinomycetes</taxon>
        <taxon>Streptosporangiales</taxon>
        <taxon>Nocardiopsidaceae</taxon>
        <taxon>Marinitenerispora</taxon>
    </lineage>
</organism>
<accession>A0A368TAU7</accession>
<feature type="region of interest" description="Disordered" evidence="1">
    <location>
        <begin position="57"/>
        <end position="104"/>
    </location>
</feature>
<reference evidence="3 4" key="1">
    <citation type="submission" date="2018-04" db="EMBL/GenBank/DDBJ databases">
        <title>Novel actinobacteria from marine sediment.</title>
        <authorList>
            <person name="Ng Z.Y."/>
            <person name="Tan G.Y.A."/>
        </authorList>
    </citation>
    <scope>NUCLEOTIDE SEQUENCE [LARGE SCALE GENOMIC DNA]</scope>
    <source>
        <strain evidence="3 4">TPS81</strain>
    </source>
</reference>
<dbReference type="InterPro" id="IPR010921">
    <property type="entry name" value="Trp_repressor/repl_initiator"/>
</dbReference>
<dbReference type="AlphaFoldDB" id="A0A368TAU7"/>
<dbReference type="RefSeq" id="WP_114400048.1">
    <property type="nucleotide sequence ID" value="NZ_QEIM01000177.1"/>
</dbReference>
<dbReference type="GO" id="GO:0043565">
    <property type="term" value="F:sequence-specific DNA binding"/>
    <property type="evidence" value="ECO:0007669"/>
    <property type="project" value="InterPro"/>
</dbReference>
<dbReference type="InterPro" id="IPR055247">
    <property type="entry name" value="InsJ-like_HTH"/>
</dbReference>
<protein>
    <recommendedName>
        <fullName evidence="2">Insertion element IS150 protein InsJ-like helix-turn-helix domain-containing protein</fullName>
    </recommendedName>
</protein>
<dbReference type="SUPFAM" id="SSF48295">
    <property type="entry name" value="TrpR-like"/>
    <property type="match status" value="1"/>
</dbReference>
<comment type="caution">
    <text evidence="3">The sequence shown here is derived from an EMBL/GenBank/DDBJ whole genome shotgun (WGS) entry which is preliminary data.</text>
</comment>